<evidence type="ECO:0000313" key="4">
    <source>
        <dbReference type="EMBL" id="SDL70147.1"/>
    </source>
</evidence>
<dbReference type="Pfam" id="PF00583">
    <property type="entry name" value="Acetyltransf_1"/>
    <property type="match status" value="1"/>
</dbReference>
<dbReference type="Proteomes" id="UP000199226">
    <property type="component" value="Unassembled WGS sequence"/>
</dbReference>
<keyword evidence="4" id="KW-0687">Ribonucleoprotein</keyword>
<keyword evidence="5" id="KW-1185">Reference proteome</keyword>
<dbReference type="AlphaFoldDB" id="A0A1G9M851"/>
<name>A0A1G9M851_9SPHI</name>
<dbReference type="GO" id="GO:0016747">
    <property type="term" value="F:acyltransferase activity, transferring groups other than amino-acyl groups"/>
    <property type="evidence" value="ECO:0007669"/>
    <property type="project" value="InterPro"/>
</dbReference>
<dbReference type="InterPro" id="IPR050680">
    <property type="entry name" value="YpeA/RimI_acetyltransf"/>
</dbReference>
<evidence type="ECO:0000256" key="1">
    <source>
        <dbReference type="ARBA" id="ARBA00022679"/>
    </source>
</evidence>
<accession>A0A1G9M851</accession>
<keyword evidence="2" id="KW-0012">Acyltransferase</keyword>
<feature type="domain" description="N-acetyltransferase" evidence="3">
    <location>
        <begin position="10"/>
        <end position="154"/>
    </location>
</feature>
<evidence type="ECO:0000259" key="3">
    <source>
        <dbReference type="PROSITE" id="PS51186"/>
    </source>
</evidence>
<dbReference type="Gene3D" id="3.40.630.30">
    <property type="match status" value="1"/>
</dbReference>
<sequence length="154" mass="17572">MSKKANADSILIRNSTPEDLDEVFSLLQQLWPNRQLNKELFGKAFLNSFDIEGHIIRLACSGNEVIGLCALSLRNNLYAQGTLANIDELVIDEKYRGKGIGKLMLDDVTSIARDKNCPFLELESAFHREDAHRFYEKEGFEKTGYFLSKKLKQQ</sequence>
<protein>
    <submittedName>
        <fullName evidence="4">Ribosomal protein S18 acetylase RimI</fullName>
    </submittedName>
</protein>
<gene>
    <name evidence="4" type="ORF">SAMN05421813_101273</name>
</gene>
<dbReference type="CDD" id="cd04301">
    <property type="entry name" value="NAT_SF"/>
    <property type="match status" value="1"/>
</dbReference>
<evidence type="ECO:0000313" key="5">
    <source>
        <dbReference type="Proteomes" id="UP000199226"/>
    </source>
</evidence>
<dbReference type="InterPro" id="IPR000182">
    <property type="entry name" value="GNAT_dom"/>
</dbReference>
<keyword evidence="4" id="KW-0689">Ribosomal protein</keyword>
<dbReference type="SUPFAM" id="SSF55729">
    <property type="entry name" value="Acyl-CoA N-acyltransferases (Nat)"/>
    <property type="match status" value="1"/>
</dbReference>
<keyword evidence="1" id="KW-0808">Transferase</keyword>
<evidence type="ECO:0000256" key="2">
    <source>
        <dbReference type="ARBA" id="ARBA00023315"/>
    </source>
</evidence>
<reference evidence="5" key="1">
    <citation type="submission" date="2016-10" db="EMBL/GenBank/DDBJ databases">
        <authorList>
            <person name="Varghese N."/>
            <person name="Submissions S."/>
        </authorList>
    </citation>
    <scope>NUCLEOTIDE SEQUENCE [LARGE SCALE GENOMIC DNA]</scope>
    <source>
        <strain evidence="5">DSM 24536</strain>
    </source>
</reference>
<dbReference type="GO" id="GO:0005840">
    <property type="term" value="C:ribosome"/>
    <property type="evidence" value="ECO:0007669"/>
    <property type="project" value="UniProtKB-KW"/>
</dbReference>
<dbReference type="InterPro" id="IPR016181">
    <property type="entry name" value="Acyl_CoA_acyltransferase"/>
</dbReference>
<dbReference type="EMBL" id="FNHH01000001">
    <property type="protein sequence ID" value="SDL70147.1"/>
    <property type="molecule type" value="Genomic_DNA"/>
</dbReference>
<organism evidence="4 5">
    <name type="scientific">Daejeonella rubra</name>
    <dbReference type="NCBI Taxonomy" id="990371"/>
    <lineage>
        <taxon>Bacteria</taxon>
        <taxon>Pseudomonadati</taxon>
        <taxon>Bacteroidota</taxon>
        <taxon>Sphingobacteriia</taxon>
        <taxon>Sphingobacteriales</taxon>
        <taxon>Sphingobacteriaceae</taxon>
        <taxon>Daejeonella</taxon>
    </lineage>
</organism>
<dbReference type="PROSITE" id="PS51186">
    <property type="entry name" value="GNAT"/>
    <property type="match status" value="1"/>
</dbReference>
<proteinExistence type="predicted"/>
<dbReference type="PANTHER" id="PTHR43420">
    <property type="entry name" value="ACETYLTRANSFERASE"/>
    <property type="match status" value="1"/>
</dbReference>